<dbReference type="Pfam" id="PF02153">
    <property type="entry name" value="PDH_N"/>
    <property type="match status" value="1"/>
</dbReference>
<evidence type="ECO:0000256" key="3">
    <source>
        <dbReference type="ARBA" id="ARBA00016891"/>
    </source>
</evidence>
<dbReference type="InterPro" id="IPR046825">
    <property type="entry name" value="PDH_C"/>
</dbReference>
<dbReference type="Pfam" id="PF20463">
    <property type="entry name" value="PDH_C"/>
    <property type="match status" value="1"/>
</dbReference>
<comment type="catalytic activity">
    <reaction evidence="8">
        <text>prephenate + NAD(+) = 3-(4-hydroxyphenyl)pyruvate + CO2 + NADH</text>
        <dbReference type="Rhea" id="RHEA:13869"/>
        <dbReference type="ChEBI" id="CHEBI:16526"/>
        <dbReference type="ChEBI" id="CHEBI:29934"/>
        <dbReference type="ChEBI" id="CHEBI:36242"/>
        <dbReference type="ChEBI" id="CHEBI:57540"/>
        <dbReference type="ChEBI" id="CHEBI:57945"/>
        <dbReference type="EC" id="1.3.1.12"/>
    </reaction>
</comment>
<dbReference type="InterPro" id="IPR050812">
    <property type="entry name" value="Preph/Arog_dehydrog"/>
</dbReference>
<dbReference type="SUPFAM" id="SSF55021">
    <property type="entry name" value="ACT-like"/>
    <property type="match status" value="1"/>
</dbReference>
<dbReference type="SUPFAM" id="SSF51735">
    <property type="entry name" value="NAD(P)-binding Rossmann-fold domains"/>
    <property type="match status" value="1"/>
</dbReference>
<dbReference type="EMBL" id="CAFBPM010000011">
    <property type="protein sequence ID" value="CAB5025357.1"/>
    <property type="molecule type" value="Genomic_DNA"/>
</dbReference>
<evidence type="ECO:0000313" key="11">
    <source>
        <dbReference type="EMBL" id="CAB4834998.1"/>
    </source>
</evidence>
<keyword evidence="6" id="KW-0520">NAD</keyword>
<dbReference type="AlphaFoldDB" id="A0A6J7ARA8"/>
<comment type="pathway">
    <text evidence="1">Amino-acid biosynthesis; L-tyrosine biosynthesis; (4-hydroxyphenyl)pyruvate from prephenate (NAD(+) route): step 1/1.</text>
</comment>
<dbReference type="PROSITE" id="PS51671">
    <property type="entry name" value="ACT"/>
    <property type="match status" value="1"/>
</dbReference>
<dbReference type="PROSITE" id="PS51176">
    <property type="entry name" value="PDH_ADH"/>
    <property type="match status" value="1"/>
</dbReference>
<dbReference type="EMBL" id="CAFABE010000160">
    <property type="protein sequence ID" value="CAB4834998.1"/>
    <property type="molecule type" value="Genomic_DNA"/>
</dbReference>
<dbReference type="EMBL" id="CAFBLT010000004">
    <property type="protein sequence ID" value="CAB4884441.1"/>
    <property type="molecule type" value="Genomic_DNA"/>
</dbReference>
<proteinExistence type="predicted"/>
<organism evidence="11">
    <name type="scientific">freshwater metagenome</name>
    <dbReference type="NCBI Taxonomy" id="449393"/>
    <lineage>
        <taxon>unclassified sequences</taxon>
        <taxon>metagenomes</taxon>
        <taxon>ecological metagenomes</taxon>
    </lineage>
</organism>
<accession>A0A6J7ARA8</accession>
<dbReference type="Gene3D" id="1.10.3660.10">
    <property type="entry name" value="6-phosphogluconate dehydrogenase C-terminal like domain"/>
    <property type="match status" value="1"/>
</dbReference>
<evidence type="ECO:0000313" key="12">
    <source>
        <dbReference type="EMBL" id="CAB4884441.1"/>
    </source>
</evidence>
<dbReference type="GO" id="GO:0070403">
    <property type="term" value="F:NAD+ binding"/>
    <property type="evidence" value="ECO:0007669"/>
    <property type="project" value="InterPro"/>
</dbReference>
<protein>
    <recommendedName>
        <fullName evidence="3">Prephenate dehydrogenase</fullName>
        <ecNumber evidence="2">1.3.1.12</ecNumber>
    </recommendedName>
</protein>
<evidence type="ECO:0000256" key="8">
    <source>
        <dbReference type="ARBA" id="ARBA00049260"/>
    </source>
</evidence>
<keyword evidence="5" id="KW-0560">Oxidoreductase</keyword>
<dbReference type="EC" id="1.3.1.12" evidence="2"/>
<dbReference type="GO" id="GO:0006571">
    <property type="term" value="P:tyrosine biosynthetic process"/>
    <property type="evidence" value="ECO:0007669"/>
    <property type="project" value="UniProtKB-UniPathway"/>
</dbReference>
<dbReference type="Gene3D" id="3.30.70.260">
    <property type="match status" value="1"/>
</dbReference>
<evidence type="ECO:0000313" key="13">
    <source>
        <dbReference type="EMBL" id="CAB5025357.1"/>
    </source>
</evidence>
<dbReference type="GO" id="GO:0004665">
    <property type="term" value="F:prephenate dehydrogenase (NADP+) activity"/>
    <property type="evidence" value="ECO:0007669"/>
    <property type="project" value="InterPro"/>
</dbReference>
<evidence type="ECO:0000256" key="4">
    <source>
        <dbReference type="ARBA" id="ARBA00022498"/>
    </source>
</evidence>
<dbReference type="UniPathway" id="UPA00122">
    <property type="reaction ID" value="UER00961"/>
</dbReference>
<name>A0A6J7ARA8_9ZZZZ</name>
<dbReference type="InterPro" id="IPR002912">
    <property type="entry name" value="ACT_dom"/>
</dbReference>
<dbReference type="InterPro" id="IPR046826">
    <property type="entry name" value="PDH_N"/>
</dbReference>
<dbReference type="InterPro" id="IPR008927">
    <property type="entry name" value="6-PGluconate_DH-like_C_sf"/>
</dbReference>
<keyword evidence="7" id="KW-0057">Aromatic amino acid biosynthesis</keyword>
<dbReference type="SUPFAM" id="SSF48179">
    <property type="entry name" value="6-phosphogluconate dehydrogenase C-terminal domain-like"/>
    <property type="match status" value="1"/>
</dbReference>
<dbReference type="PANTHER" id="PTHR21363">
    <property type="entry name" value="PREPHENATE DEHYDROGENASE"/>
    <property type="match status" value="1"/>
</dbReference>
<dbReference type="Pfam" id="PF01842">
    <property type="entry name" value="ACT"/>
    <property type="match status" value="1"/>
</dbReference>
<dbReference type="InterPro" id="IPR003099">
    <property type="entry name" value="Prephen_DH"/>
</dbReference>
<evidence type="ECO:0000256" key="1">
    <source>
        <dbReference type="ARBA" id="ARBA00005067"/>
    </source>
</evidence>
<keyword evidence="7" id="KW-0028">Amino-acid biosynthesis</keyword>
<feature type="domain" description="Prephenate/arogenate dehydrogenase" evidence="9">
    <location>
        <begin position="11"/>
        <end position="288"/>
    </location>
</feature>
<evidence type="ECO:0000256" key="2">
    <source>
        <dbReference type="ARBA" id="ARBA00012068"/>
    </source>
</evidence>
<feature type="domain" description="ACT" evidence="10">
    <location>
        <begin position="292"/>
        <end position="362"/>
    </location>
</feature>
<gene>
    <name evidence="11" type="ORF">UFOPK3164_01802</name>
    <name evidence="12" type="ORF">UFOPK3427_01894</name>
    <name evidence="13" type="ORF">UFOPK4112_01172</name>
</gene>
<evidence type="ECO:0000256" key="7">
    <source>
        <dbReference type="ARBA" id="ARBA00023141"/>
    </source>
</evidence>
<evidence type="ECO:0000259" key="10">
    <source>
        <dbReference type="PROSITE" id="PS51671"/>
    </source>
</evidence>
<dbReference type="InterPro" id="IPR036291">
    <property type="entry name" value="NAD(P)-bd_dom_sf"/>
</dbReference>
<evidence type="ECO:0000259" key="9">
    <source>
        <dbReference type="PROSITE" id="PS51176"/>
    </source>
</evidence>
<dbReference type="GO" id="GO:0008977">
    <property type="term" value="F:prephenate dehydrogenase (NAD+) activity"/>
    <property type="evidence" value="ECO:0007669"/>
    <property type="project" value="UniProtKB-EC"/>
</dbReference>
<dbReference type="PANTHER" id="PTHR21363:SF0">
    <property type="entry name" value="PREPHENATE DEHYDROGENASE [NADP(+)]"/>
    <property type="match status" value="1"/>
</dbReference>
<evidence type="ECO:0000256" key="5">
    <source>
        <dbReference type="ARBA" id="ARBA00023002"/>
    </source>
</evidence>
<reference evidence="11" key="1">
    <citation type="submission" date="2020-05" db="EMBL/GenBank/DDBJ databases">
        <authorList>
            <person name="Chiriac C."/>
            <person name="Salcher M."/>
            <person name="Ghai R."/>
            <person name="Kavagutti S V."/>
        </authorList>
    </citation>
    <scope>NUCLEOTIDE SEQUENCE</scope>
</reference>
<sequence>MTSLSSEILERRATIIGVGLIGGSIGLALRQNGWHVSGVDTDPVVISQALKNGIIDVEGDDSNSTFIVIAVPSNQVAMVALDALQRHTDPSLIVTDMAGVKSSICSSVGDPRFIGGHPMAGSEQIGNTGSRSDLFVGATWVLTPHESTPPETYVRCVSILHEIGAHTLALSPEDHDRLVALVSHVPHLVAASLMNEASLAAQSDGALLQLAAGGFRDMTRVAAGDPGIWPDLVIENHKAISDGLTHLIERLSNLRDDVDKQRKSNLSEVLSTASLARNALPGGTINRERLTQVRLPVPDQPGVLASVTSTASDLGVSVVDIEIAHSIEGDRGVLILVVETKHAQRFVEALNQRGFSSSSLEL</sequence>
<dbReference type="Gene3D" id="3.40.50.720">
    <property type="entry name" value="NAD(P)-binding Rossmann-like Domain"/>
    <property type="match status" value="1"/>
</dbReference>
<keyword evidence="4" id="KW-0827">Tyrosine biosynthesis</keyword>
<dbReference type="InterPro" id="IPR045865">
    <property type="entry name" value="ACT-like_dom_sf"/>
</dbReference>
<evidence type="ECO:0000256" key="6">
    <source>
        <dbReference type="ARBA" id="ARBA00023027"/>
    </source>
</evidence>